<accession>F2TXE2</accession>
<dbReference type="GeneID" id="16078822"/>
<evidence type="ECO:0000259" key="2">
    <source>
        <dbReference type="PROSITE" id="PS50235"/>
    </source>
</evidence>
<dbReference type="PROSITE" id="PS00973">
    <property type="entry name" value="USP_2"/>
    <property type="match status" value="1"/>
</dbReference>
<evidence type="ECO:0000313" key="4">
    <source>
        <dbReference type="Proteomes" id="UP000007799"/>
    </source>
</evidence>
<feature type="compositionally biased region" description="Low complexity" evidence="1">
    <location>
        <begin position="1178"/>
        <end position="1188"/>
    </location>
</feature>
<feature type="compositionally biased region" description="Basic residues" evidence="1">
    <location>
        <begin position="1189"/>
        <end position="1198"/>
    </location>
</feature>
<dbReference type="InterPro" id="IPR038765">
    <property type="entry name" value="Papain-like_cys_pep_sf"/>
</dbReference>
<dbReference type="InterPro" id="IPR057763">
    <property type="entry name" value="UBL_USP40"/>
</dbReference>
<dbReference type="SUPFAM" id="SSF54001">
    <property type="entry name" value="Cysteine proteinases"/>
    <property type="match status" value="1"/>
</dbReference>
<feature type="compositionally biased region" description="Basic and acidic residues" evidence="1">
    <location>
        <begin position="1199"/>
        <end position="1212"/>
    </location>
</feature>
<feature type="region of interest" description="Disordered" evidence="1">
    <location>
        <begin position="964"/>
        <end position="1024"/>
    </location>
</feature>
<evidence type="ECO:0000313" key="3">
    <source>
        <dbReference type="EMBL" id="EGD76051.1"/>
    </source>
</evidence>
<dbReference type="OrthoDB" id="289038at2759"/>
<dbReference type="FunCoup" id="F2TXE2">
    <property type="interactions" value="929"/>
</dbReference>
<dbReference type="RefSeq" id="XP_004998226.1">
    <property type="nucleotide sequence ID" value="XM_004998169.1"/>
</dbReference>
<feature type="domain" description="USP" evidence="2">
    <location>
        <begin position="41"/>
        <end position="475"/>
    </location>
</feature>
<dbReference type="OMA" id="PEGSHWF"/>
<dbReference type="KEGG" id="sre:PTSG_00761"/>
<keyword evidence="4" id="KW-1185">Reference proteome</keyword>
<dbReference type="InterPro" id="IPR050164">
    <property type="entry name" value="Peptidase_C19"/>
</dbReference>
<feature type="region of interest" description="Disordered" evidence="1">
    <location>
        <begin position="1249"/>
        <end position="1323"/>
    </location>
</feature>
<dbReference type="InterPro" id="IPR018200">
    <property type="entry name" value="USP_CS"/>
</dbReference>
<dbReference type="EMBL" id="GL832956">
    <property type="protein sequence ID" value="EGD76051.1"/>
    <property type="molecule type" value="Genomic_DNA"/>
</dbReference>
<dbReference type="GO" id="GO:0005634">
    <property type="term" value="C:nucleus"/>
    <property type="evidence" value="ECO:0007669"/>
    <property type="project" value="TreeGrafter"/>
</dbReference>
<dbReference type="PANTHER" id="PTHR24006:SF842">
    <property type="entry name" value="UBIQUITIN CARBOXYL-TERMINAL HYDROLASE 40"/>
    <property type="match status" value="1"/>
</dbReference>
<dbReference type="GO" id="GO:0005829">
    <property type="term" value="C:cytosol"/>
    <property type="evidence" value="ECO:0007669"/>
    <property type="project" value="TreeGrafter"/>
</dbReference>
<dbReference type="MEROPS" id="C19.069"/>
<feature type="region of interest" description="Disordered" evidence="1">
    <location>
        <begin position="1176"/>
        <end position="1212"/>
    </location>
</feature>
<dbReference type="InterPro" id="IPR028889">
    <property type="entry name" value="USP"/>
</dbReference>
<reference evidence="3" key="1">
    <citation type="submission" date="2009-08" db="EMBL/GenBank/DDBJ databases">
        <title>Annotation of Salpingoeca rosetta.</title>
        <authorList>
            <consortium name="The Broad Institute Genome Sequencing Platform"/>
            <person name="Russ C."/>
            <person name="Cuomo C."/>
            <person name="Burger G."/>
            <person name="Gray M.W."/>
            <person name="Holland P.W.H."/>
            <person name="King N."/>
            <person name="Lang F.B.F."/>
            <person name="Roger A.J."/>
            <person name="Ruiz-Trillo I."/>
            <person name="Young S.K."/>
            <person name="Zeng Q."/>
            <person name="Gargeya S."/>
            <person name="Alvarado L."/>
            <person name="Berlin A."/>
            <person name="Chapman S.B."/>
            <person name="Chen Z."/>
            <person name="Freedman E."/>
            <person name="Gellesch M."/>
            <person name="Goldberg J."/>
            <person name="Griggs A."/>
            <person name="Gujja S."/>
            <person name="Heilman E."/>
            <person name="Heiman D."/>
            <person name="Howarth C."/>
            <person name="Mehta T."/>
            <person name="Neiman D."/>
            <person name="Pearson M."/>
            <person name="Roberts A."/>
            <person name="Saif S."/>
            <person name="Shea T."/>
            <person name="Shenoy N."/>
            <person name="Sisk P."/>
            <person name="Stolte C."/>
            <person name="Sykes S."/>
            <person name="White J."/>
            <person name="Yandava C."/>
            <person name="Haas B."/>
            <person name="Nusbaum C."/>
            <person name="Birren B."/>
        </authorList>
    </citation>
    <scope>NUCLEOTIDE SEQUENCE [LARGE SCALE GENOMIC DNA]</scope>
    <source>
        <strain evidence="3">ATCC 50818</strain>
    </source>
</reference>
<protein>
    <recommendedName>
        <fullName evidence="2">USP domain-containing protein</fullName>
    </recommendedName>
</protein>
<gene>
    <name evidence="3" type="ORF">PTSG_00761</name>
</gene>
<dbReference type="InterPro" id="IPR001394">
    <property type="entry name" value="Peptidase_C19_UCH"/>
</dbReference>
<dbReference type="Pfam" id="PF25822">
    <property type="entry name" value="UBL_USP40"/>
    <property type="match status" value="1"/>
</dbReference>
<name>F2TXE2_SALR5</name>
<dbReference type="PROSITE" id="PS50235">
    <property type="entry name" value="USP_3"/>
    <property type="match status" value="1"/>
</dbReference>
<dbReference type="eggNOG" id="KOG1863">
    <property type="taxonomic scope" value="Eukaryota"/>
</dbReference>
<dbReference type="InParanoid" id="F2TXE2"/>
<organism evidence="4">
    <name type="scientific">Salpingoeca rosetta (strain ATCC 50818 / BSB-021)</name>
    <dbReference type="NCBI Taxonomy" id="946362"/>
    <lineage>
        <taxon>Eukaryota</taxon>
        <taxon>Choanoflagellata</taxon>
        <taxon>Craspedida</taxon>
        <taxon>Salpingoecidae</taxon>
        <taxon>Salpingoeca</taxon>
    </lineage>
</organism>
<dbReference type="STRING" id="946362.F2TXE2"/>
<proteinExistence type="predicted"/>
<dbReference type="GO" id="GO:0016579">
    <property type="term" value="P:protein deubiquitination"/>
    <property type="evidence" value="ECO:0007669"/>
    <property type="project" value="InterPro"/>
</dbReference>
<dbReference type="Pfam" id="PF00443">
    <property type="entry name" value="UCH"/>
    <property type="match status" value="1"/>
</dbReference>
<feature type="compositionally biased region" description="Low complexity" evidence="1">
    <location>
        <begin position="994"/>
        <end position="1009"/>
    </location>
</feature>
<evidence type="ECO:0000256" key="1">
    <source>
        <dbReference type="SAM" id="MobiDB-lite"/>
    </source>
</evidence>
<sequence>MDIWQLFEEDEAEQQYVSTHASPTKDSVPRPPDRRAQCNLAGLANLGTTCYLNSLIQTMYFTPQLRQRFYELTEADLGESTDRNDQRTRKIPLALRRLFARLQLLERKSVPVGELTAAFGWQRSQEIQQHDVQELNRVLFDAIEQSLVMSPGERIIRDMYEGKLVNIVQCLECGAASRREESFLDISVPVKDLVSLQQGLSKFTEMEHLCGDNKFRCSACDRLVEAYKGILLSSLPPIISFNLMRFSYDWNKGTRTKETNEYAFPDILDMKPYCTEDTELPEYEYALYSVVLHRGAAHSGHYYAYIRDVYNEGNWSKPASPSSSSAAGEKKKAVDVDFLMCNDAATCVHALLRSMEPSQLPVPIQDMTKALCDKTGQSWHKRFKRTNGPVRKFLKHHAALFEYDQQRDTVTLTDLGFSTDVCDVSIPDIAADQAAADSACWFEANDEIISAIPHAAIKKAFAGRDSAYMLFYARRDLIAAAAETSPPTPPQSLRALIDAENEELAQQREKYEFASNQRTLSLCSLDALDYSNHIFTFKQNQDEACVTITFDRRQPLSALIAAAREALPAARGTTFTTLQPLDDGSFYLTNDVFVTDEASSLVDASFPSGPVLFWDGTVDGKKIKYGETVVPVRLKITHFGRNRSEDSKFTMTFLRSTSLRAVRRALADHLALPQEYLMIHRLDASSADDEDKPDFLAEDRDNNTLFELSIRYSAELSVELGGRGDAPMAEQTFAHKQAVVPLLLKPSPQSRDGVTVDFERTATLRAVHKKLVALFGGSVKETRMRWSSIDDMLSKCPRLIVSENQPLKSAGLKPDDAVIIEDGSLAFADSQFVLRLKLGPKALSKAASHFKKEAKSSDVPLQHRVWEMFVSKSESVEMLHNMALSVMSLEGKDWHLCQANWCGEIGEPLNDLKARLDKTTLTHNSTLFLEHGAINGKGMITVEVWLNLDGIAVDDHLNNILSSSTQQQQANETHKQGAEDQQQTAGVGNDKATEAQAGDDAGADTTPSDEAQEPDESEEEKRIWCDPNLRRVSTVRVEATATLQQLKDEMMKLAAVQHVIPAPDYMRLREKVGYRQGRVLRNNASTLKKHKLFNNAAVCITHLPQGETLTDSDILFKVCLRDPTTRKTNPPQELAFNAQPPTFAAFKAWLSSETGVPVESLVAAKHLVSKGEWTVLRQQQQQQQQSNKNKSKKKKKNKPPKDNIRHAPLRLRDGDVIAVKDSALDPDNTDNFATPYDARVQAAFEASIASKRSERQQRQANNPEWYGSKGGDRKEVGISIQVPDFASLSVGDAKSADKEGTGGGGGSSNGDDDDADADKAEEQ</sequence>
<dbReference type="PANTHER" id="PTHR24006">
    <property type="entry name" value="UBIQUITIN CARBOXYL-TERMINAL HYDROLASE"/>
    <property type="match status" value="1"/>
</dbReference>
<dbReference type="Gene3D" id="3.90.70.10">
    <property type="entry name" value="Cysteine proteinases"/>
    <property type="match status" value="1"/>
</dbReference>
<dbReference type="GO" id="GO:0004843">
    <property type="term" value="F:cysteine-type deubiquitinase activity"/>
    <property type="evidence" value="ECO:0007669"/>
    <property type="project" value="InterPro"/>
</dbReference>
<dbReference type="Proteomes" id="UP000007799">
    <property type="component" value="Unassembled WGS sequence"/>
</dbReference>